<evidence type="ECO:0000313" key="2">
    <source>
        <dbReference type="EMBL" id="OMH84494.1"/>
    </source>
</evidence>
<dbReference type="AlphaFoldDB" id="A0A1R1PU76"/>
<feature type="compositionally biased region" description="Basic and acidic residues" evidence="1">
    <location>
        <begin position="48"/>
        <end position="59"/>
    </location>
</feature>
<feature type="compositionally biased region" description="Acidic residues" evidence="1">
    <location>
        <begin position="60"/>
        <end position="73"/>
    </location>
</feature>
<dbReference type="EMBL" id="LSSK01000189">
    <property type="protein sequence ID" value="OMH84494.1"/>
    <property type="molecule type" value="Genomic_DNA"/>
</dbReference>
<accession>A0A1R1PU76</accession>
<evidence type="ECO:0000313" key="3">
    <source>
        <dbReference type="Proteomes" id="UP000188320"/>
    </source>
</evidence>
<sequence length="109" mass="13078">MSILLHSLFAYPYFRDFFSKKSKKQKDSSGKSATNKISEEFYKIIKRKEGETEKQKTQDNDDEKDDELWSLEELQEAPNKKRRELIDLIKHLAVDEKDPERDDIYQYNI</sequence>
<evidence type="ECO:0000256" key="1">
    <source>
        <dbReference type="SAM" id="MobiDB-lite"/>
    </source>
</evidence>
<keyword evidence="3" id="KW-1185">Reference proteome</keyword>
<feature type="region of interest" description="Disordered" evidence="1">
    <location>
        <begin position="48"/>
        <end position="73"/>
    </location>
</feature>
<proteinExistence type="predicted"/>
<dbReference type="Proteomes" id="UP000188320">
    <property type="component" value="Unassembled WGS sequence"/>
</dbReference>
<comment type="caution">
    <text evidence="2">The sequence shown here is derived from an EMBL/GenBank/DDBJ whole genome shotgun (WGS) entry which is preliminary data.</text>
</comment>
<protein>
    <submittedName>
        <fullName evidence="2">Uncharacterized protein</fullName>
    </submittedName>
</protein>
<organism evidence="2 3">
    <name type="scientific">Zancudomyces culisetae</name>
    <name type="common">Gut fungus</name>
    <name type="synonym">Smittium culisetae</name>
    <dbReference type="NCBI Taxonomy" id="1213189"/>
    <lineage>
        <taxon>Eukaryota</taxon>
        <taxon>Fungi</taxon>
        <taxon>Fungi incertae sedis</taxon>
        <taxon>Zoopagomycota</taxon>
        <taxon>Kickxellomycotina</taxon>
        <taxon>Harpellomycetes</taxon>
        <taxon>Harpellales</taxon>
        <taxon>Legeriomycetaceae</taxon>
        <taxon>Zancudomyces</taxon>
    </lineage>
</organism>
<reference evidence="3" key="1">
    <citation type="submission" date="2017-01" db="EMBL/GenBank/DDBJ databases">
        <authorList>
            <person name="Wang Y."/>
            <person name="White M."/>
            <person name="Kvist S."/>
            <person name="Moncalvo J.-M."/>
        </authorList>
    </citation>
    <scope>NUCLEOTIDE SEQUENCE [LARGE SCALE GENOMIC DNA]</scope>
    <source>
        <strain evidence="3">COL-18-3</strain>
    </source>
</reference>
<name>A0A1R1PU76_ZANCU</name>
<gene>
    <name evidence="2" type="ORF">AX774_g1983</name>
</gene>